<name>A0A0K0DSY1_STRER</name>
<sequence length="1005" mass="116135">MESENSNTSDDSLIVNSCNSTDNSLDSFFNSSIHYQNYDLSYKESSKYNDNKKNEFNEFTTSNCNCKKKNDFQKQKKALNEKKYHGDIVISGISGRFPESDNINELAKHMYSQKTFTTTTNDIWDYTFNDKIPIKGQLKNYDTFDSSYFEITKNRGKAFNNELRFLCECVGESIIDAGLKIEDLYHSNTGVFIGCNVTEEFGAFIQDDHSNSKYTISGCIKTMYANHIKDIFHLNGPFASIDTDNSSSLIALEWAIIALRNKKCSNAIIAGIHTNRESNNPLIFGIKKNINEKGKQSPFVNTKYYRTECVGVLFLQYKDVARRIYATVYDMNTIPPLQKTNELLLPTRINYTSHFYDKNKERLERCIGETYNLAFLDERNIGYIELSEYEKNDVTKLELDVICDVLAYDRTPSSPLFVGSITTNIGHAGPASGILALIKIILCMENNLIPPTKNINLFSLDSIGINSSKLKLVNECTPFIGEYAGVNSISFKNYYSHALLKKNTKEYDKEKNNYLISKLLLYQGRTLKSLNKLFNEIRKYPKNDYLFQLLCEQTNMDKKKFPYRGYLIYDCENSNNVTSKINLFNENICHNIWLFFKLDNDDYIKIGKELIKIPCFDASLRHSSKYLYKKYNFNIYKFFITNKEPKFENNNGMLIIGMAVILGIYDLLEKIGINISGVIGYSICEILCGYCSKILSKEQILDISVIYNKLLPNNFNENLYKMVLIKGDLTNLVKQNNKFEIVCELSKDCIIIIGETKYINELINNKKNEFITKSINNPYDCFFNIKNNINKHVNYLKNFFKEIFLPQDKKTPIWMSTTFNTYFKNGSELELNGNYFIENISNPVMLGNAINKIPNDSIVIILGTSDNFIKTILEVTLSHKCKILQLFNSNEINVIDTILNTIGKLYVYGCDVYIDKIYPKLPYPVPRGTPMISPFWKWSEELLWNKIDREHGNQITGDTLLNKRYDENRHLNSKFTPCDPHSCWCIENNFINFPIFTFNNENDNH</sequence>
<dbReference type="PROSITE" id="PS52004">
    <property type="entry name" value="KS3_2"/>
    <property type="match status" value="1"/>
</dbReference>
<comment type="similarity">
    <text evidence="14">Belongs to the thiolase-like superfamily. Beta-ketoacyl-ACP synthases family.</text>
</comment>
<dbReference type="WBParaSite" id="SSTP_0000034400.1">
    <property type="protein sequence ID" value="SSTP_0000034400.1"/>
    <property type="gene ID" value="SSTP_0000034400"/>
</dbReference>
<evidence type="ECO:0000256" key="6">
    <source>
        <dbReference type="ARBA" id="ARBA00022832"/>
    </source>
</evidence>
<feature type="domain" description="Ketosynthase family 3 (KS3)" evidence="15">
    <location>
        <begin position="85"/>
        <end position="476"/>
    </location>
</feature>
<dbReference type="InterPro" id="IPR016035">
    <property type="entry name" value="Acyl_Trfase/lysoPLipase"/>
</dbReference>
<keyword evidence="7" id="KW-0521">NADP</keyword>
<evidence type="ECO:0000256" key="1">
    <source>
        <dbReference type="ARBA" id="ARBA00012873"/>
    </source>
</evidence>
<keyword evidence="9" id="KW-0520">NAD</keyword>
<evidence type="ECO:0000256" key="7">
    <source>
        <dbReference type="ARBA" id="ARBA00022857"/>
    </source>
</evidence>
<dbReference type="SMART" id="SM00825">
    <property type="entry name" value="PKS_KS"/>
    <property type="match status" value="1"/>
</dbReference>
<evidence type="ECO:0000313" key="17">
    <source>
        <dbReference type="WBParaSite" id="SSTP_0000034400.1"/>
    </source>
</evidence>
<dbReference type="GO" id="GO:0004312">
    <property type="term" value="F:fatty acid synthase activity"/>
    <property type="evidence" value="ECO:0007669"/>
    <property type="project" value="UniProtKB-EC"/>
</dbReference>
<evidence type="ECO:0000256" key="8">
    <source>
        <dbReference type="ARBA" id="ARBA00023002"/>
    </source>
</evidence>
<keyword evidence="12" id="KW-0511">Multifunctional enzyme</keyword>
<dbReference type="Gene3D" id="3.40.47.10">
    <property type="match status" value="1"/>
</dbReference>
<dbReference type="GO" id="GO:0016787">
    <property type="term" value="F:hydrolase activity"/>
    <property type="evidence" value="ECO:0007669"/>
    <property type="project" value="UniProtKB-KW"/>
</dbReference>
<protein>
    <recommendedName>
        <fullName evidence="2">Fatty acid synthase</fullName>
        <ecNumber evidence="1">2.3.1.85</ecNumber>
    </recommendedName>
</protein>
<evidence type="ECO:0000256" key="4">
    <source>
        <dbReference type="ARBA" id="ARBA00022516"/>
    </source>
</evidence>
<evidence type="ECO:0000256" key="5">
    <source>
        <dbReference type="ARBA" id="ARBA00022801"/>
    </source>
</evidence>
<dbReference type="InterPro" id="IPR050091">
    <property type="entry name" value="PKS_NRPS_Biosynth_Enz"/>
</dbReference>
<keyword evidence="8" id="KW-0560">Oxidoreductase</keyword>
<keyword evidence="16" id="KW-1185">Reference proteome</keyword>
<dbReference type="PANTHER" id="PTHR43775:SF7">
    <property type="entry name" value="FATTY ACID SYNTHASE"/>
    <property type="match status" value="1"/>
</dbReference>
<evidence type="ECO:0000256" key="2">
    <source>
        <dbReference type="ARBA" id="ARBA00018769"/>
    </source>
</evidence>
<keyword evidence="11" id="KW-0275">Fatty acid biosynthesis</keyword>
<keyword evidence="3" id="KW-0596">Phosphopantetheine</keyword>
<accession>A0A0K0DSY1</accession>
<keyword evidence="4" id="KW-0444">Lipid biosynthesis</keyword>
<dbReference type="STRING" id="6248.A0A0K0DSY1"/>
<keyword evidence="5" id="KW-0378">Hydrolase</keyword>
<dbReference type="InterPro" id="IPR014030">
    <property type="entry name" value="Ketoacyl_synth_N"/>
</dbReference>
<dbReference type="CDD" id="cd00833">
    <property type="entry name" value="PKS"/>
    <property type="match status" value="1"/>
</dbReference>
<evidence type="ECO:0000256" key="13">
    <source>
        <dbReference type="ARBA" id="ARBA00044883"/>
    </source>
</evidence>
<dbReference type="WBParaSite" id="TCONS_00016722.p1">
    <property type="protein sequence ID" value="TCONS_00016722.p1"/>
    <property type="gene ID" value="XLOC_011377"/>
</dbReference>
<dbReference type="PANTHER" id="PTHR43775">
    <property type="entry name" value="FATTY ACID SYNTHASE"/>
    <property type="match status" value="1"/>
</dbReference>
<dbReference type="Proteomes" id="UP000035681">
    <property type="component" value="Unplaced"/>
</dbReference>
<evidence type="ECO:0000259" key="15">
    <source>
        <dbReference type="PROSITE" id="PS52004"/>
    </source>
</evidence>
<dbReference type="GO" id="GO:0006633">
    <property type="term" value="P:fatty acid biosynthetic process"/>
    <property type="evidence" value="ECO:0007669"/>
    <property type="project" value="UniProtKB-KW"/>
</dbReference>
<evidence type="ECO:0000313" key="16">
    <source>
        <dbReference type="Proteomes" id="UP000035681"/>
    </source>
</evidence>
<dbReference type="InterPro" id="IPR016039">
    <property type="entry name" value="Thiolase-like"/>
</dbReference>
<organism evidence="17">
    <name type="scientific">Strongyloides stercoralis</name>
    <name type="common">Threadworm</name>
    <dbReference type="NCBI Taxonomy" id="6248"/>
    <lineage>
        <taxon>Eukaryota</taxon>
        <taxon>Metazoa</taxon>
        <taxon>Ecdysozoa</taxon>
        <taxon>Nematoda</taxon>
        <taxon>Chromadorea</taxon>
        <taxon>Rhabditida</taxon>
        <taxon>Tylenchina</taxon>
        <taxon>Panagrolaimomorpha</taxon>
        <taxon>Strongyloidoidea</taxon>
        <taxon>Strongyloididae</taxon>
        <taxon>Strongyloides</taxon>
    </lineage>
</organism>
<dbReference type="Gene3D" id="3.30.70.3290">
    <property type="match status" value="1"/>
</dbReference>
<dbReference type="InterPro" id="IPR001227">
    <property type="entry name" value="Ac_transferase_dom_sf"/>
</dbReference>
<dbReference type="InterPro" id="IPR014031">
    <property type="entry name" value="Ketoacyl_synth_C"/>
</dbReference>
<comment type="catalytic activity">
    <reaction evidence="13">
        <text>acetyl-CoA + n malonyl-CoA + 2n NADPH + 2n H(+) = a long-chain fatty acid + (n+1) CoA + n CO2 + 2n NADP(+).</text>
        <dbReference type="EC" id="2.3.1.85"/>
    </reaction>
</comment>
<keyword evidence="6" id="KW-0276">Fatty acid metabolism</keyword>
<dbReference type="InterPro" id="IPR032821">
    <property type="entry name" value="PKS_assoc"/>
</dbReference>
<evidence type="ECO:0000256" key="12">
    <source>
        <dbReference type="ARBA" id="ARBA00023268"/>
    </source>
</evidence>
<dbReference type="Pfam" id="PF02801">
    <property type="entry name" value="Ketoacyl-synt_C"/>
    <property type="match status" value="1"/>
</dbReference>
<dbReference type="SUPFAM" id="SSF53901">
    <property type="entry name" value="Thiolase-like"/>
    <property type="match status" value="2"/>
</dbReference>
<dbReference type="AlphaFoldDB" id="A0A0K0DSY1"/>
<reference evidence="17" key="1">
    <citation type="submission" date="2015-08" db="UniProtKB">
        <authorList>
            <consortium name="WormBaseParasite"/>
        </authorList>
    </citation>
    <scope>IDENTIFICATION</scope>
</reference>
<dbReference type="Gene3D" id="3.40.366.10">
    <property type="entry name" value="Malonyl-Coenzyme A Acyl Carrier Protein, domain 2"/>
    <property type="match status" value="1"/>
</dbReference>
<dbReference type="Pfam" id="PF16197">
    <property type="entry name" value="KAsynt_C_assoc"/>
    <property type="match status" value="1"/>
</dbReference>
<evidence type="ECO:0000256" key="10">
    <source>
        <dbReference type="ARBA" id="ARBA00023098"/>
    </source>
</evidence>
<dbReference type="GO" id="GO:0016491">
    <property type="term" value="F:oxidoreductase activity"/>
    <property type="evidence" value="ECO:0007669"/>
    <property type="project" value="UniProtKB-KW"/>
</dbReference>
<evidence type="ECO:0000256" key="11">
    <source>
        <dbReference type="ARBA" id="ARBA00023160"/>
    </source>
</evidence>
<proteinExistence type="inferred from homology"/>
<dbReference type="SUPFAM" id="SSF52151">
    <property type="entry name" value="FabD/lysophospholipase-like"/>
    <property type="match status" value="1"/>
</dbReference>
<dbReference type="Pfam" id="PF00109">
    <property type="entry name" value="ketoacyl-synt"/>
    <property type="match status" value="1"/>
</dbReference>
<evidence type="ECO:0000256" key="9">
    <source>
        <dbReference type="ARBA" id="ARBA00023027"/>
    </source>
</evidence>
<evidence type="ECO:0000256" key="3">
    <source>
        <dbReference type="ARBA" id="ARBA00022450"/>
    </source>
</evidence>
<dbReference type="EC" id="2.3.1.85" evidence="1"/>
<evidence type="ECO:0000256" key="14">
    <source>
        <dbReference type="RuleBase" id="RU003694"/>
    </source>
</evidence>
<keyword evidence="14" id="KW-0808">Transferase</keyword>
<dbReference type="InterPro" id="IPR020841">
    <property type="entry name" value="PKS_Beta-ketoAc_synthase_dom"/>
</dbReference>
<keyword evidence="10" id="KW-0443">Lipid metabolism</keyword>